<name>A0ABS3U8V1_9ACTN</name>
<keyword evidence="2" id="KW-1277">Toxin-antitoxin system</keyword>
<evidence type="ECO:0000256" key="2">
    <source>
        <dbReference type="ARBA" id="ARBA00022649"/>
    </source>
</evidence>
<dbReference type="RefSeq" id="WP_208498799.1">
    <property type="nucleotide sequence ID" value="NZ_JAGFNP010000013.1"/>
</dbReference>
<comment type="caution">
    <text evidence="3">The sequence shown here is derived from an EMBL/GenBank/DDBJ whole genome shotgun (WGS) entry which is preliminary data.</text>
</comment>
<dbReference type="EMBL" id="JAGFNP010000013">
    <property type="protein sequence ID" value="MBO3735173.1"/>
    <property type="molecule type" value="Genomic_DNA"/>
</dbReference>
<dbReference type="Pfam" id="PF02452">
    <property type="entry name" value="PemK_toxin"/>
    <property type="match status" value="1"/>
</dbReference>
<accession>A0ABS3U8V1</accession>
<evidence type="ECO:0000313" key="3">
    <source>
        <dbReference type="EMBL" id="MBO3735173.1"/>
    </source>
</evidence>
<evidence type="ECO:0000256" key="1">
    <source>
        <dbReference type="ARBA" id="ARBA00007521"/>
    </source>
</evidence>
<dbReference type="InterPro" id="IPR011067">
    <property type="entry name" value="Plasmid_toxin/cell-grow_inhib"/>
</dbReference>
<protein>
    <submittedName>
        <fullName evidence="3">Type II toxin-antitoxin system PemK/MazF family toxin</fullName>
    </submittedName>
</protein>
<dbReference type="SUPFAM" id="SSF50118">
    <property type="entry name" value="Cell growth inhibitor/plasmid maintenance toxic component"/>
    <property type="match status" value="1"/>
</dbReference>
<gene>
    <name evidence="3" type="ORF">J5V16_20275</name>
</gene>
<reference evidence="3 4" key="1">
    <citation type="submission" date="2021-03" db="EMBL/GenBank/DDBJ databases">
        <title>Glycomyces sp. nov., a novel actinomycete isolated from soil.</title>
        <authorList>
            <person name="Yang X."/>
            <person name="Xu X."/>
        </authorList>
    </citation>
    <scope>NUCLEOTIDE SEQUENCE [LARGE SCALE GENOMIC DNA]</scope>
    <source>
        <strain evidence="3 4">NEAU-S30</strain>
    </source>
</reference>
<keyword evidence="4" id="KW-1185">Reference proteome</keyword>
<dbReference type="Proteomes" id="UP000681341">
    <property type="component" value="Unassembled WGS sequence"/>
</dbReference>
<evidence type="ECO:0000313" key="4">
    <source>
        <dbReference type="Proteomes" id="UP000681341"/>
    </source>
</evidence>
<proteinExistence type="inferred from homology"/>
<comment type="similarity">
    <text evidence="1">Belongs to the PemK/MazF family.</text>
</comment>
<sequence>MIFRGAIYEIKPPKESTGHEQQGRRHGVVIQSDAFACSTITVALTSTSAHRTIYRPEIDFLGTTTRVLTDQIYSVDHGRLGDFMGALDFDEIEDLDRALLLKFALA</sequence>
<dbReference type="Gene3D" id="2.30.30.110">
    <property type="match status" value="1"/>
</dbReference>
<dbReference type="InterPro" id="IPR003477">
    <property type="entry name" value="PemK-like"/>
</dbReference>
<organism evidence="3 4">
    <name type="scientific">Glycomyces niveus</name>
    <dbReference type="NCBI Taxonomy" id="2820287"/>
    <lineage>
        <taxon>Bacteria</taxon>
        <taxon>Bacillati</taxon>
        <taxon>Actinomycetota</taxon>
        <taxon>Actinomycetes</taxon>
        <taxon>Glycomycetales</taxon>
        <taxon>Glycomycetaceae</taxon>
        <taxon>Glycomyces</taxon>
    </lineage>
</organism>